<evidence type="ECO:0000256" key="8">
    <source>
        <dbReference type="ARBA" id="ARBA00022723"/>
    </source>
</evidence>
<dbReference type="NCBIfam" id="NF006367">
    <property type="entry name" value="PRK08591.1"/>
    <property type="match status" value="1"/>
</dbReference>
<dbReference type="InterPro" id="IPR011764">
    <property type="entry name" value="Biotin_carboxylation_dom"/>
</dbReference>
<evidence type="ECO:0000259" key="20">
    <source>
        <dbReference type="PROSITE" id="PS50975"/>
    </source>
</evidence>
<evidence type="ECO:0000256" key="6">
    <source>
        <dbReference type="ARBA" id="ARBA00022516"/>
    </source>
</evidence>
<keyword evidence="9 18" id="KW-0547">Nucleotide-binding</keyword>
<organism evidence="22 23">
    <name type="scientific">Pseudogemmobacter humi</name>
    <dbReference type="NCBI Taxonomy" id="2483812"/>
    <lineage>
        <taxon>Bacteria</taxon>
        <taxon>Pseudomonadati</taxon>
        <taxon>Pseudomonadota</taxon>
        <taxon>Alphaproteobacteria</taxon>
        <taxon>Rhodobacterales</taxon>
        <taxon>Paracoccaceae</taxon>
        <taxon>Pseudogemmobacter</taxon>
    </lineage>
</organism>
<dbReference type="FunFam" id="3.40.50.20:FF:000010">
    <property type="entry name" value="Propionyl-CoA carboxylase subunit alpha"/>
    <property type="match status" value="1"/>
</dbReference>
<dbReference type="InterPro" id="IPR005479">
    <property type="entry name" value="CPAse_ATP-bd"/>
</dbReference>
<dbReference type="EMBL" id="UXAW01000090">
    <property type="protein sequence ID" value="VDC32025.1"/>
    <property type="molecule type" value="Genomic_DNA"/>
</dbReference>
<evidence type="ECO:0000256" key="10">
    <source>
        <dbReference type="ARBA" id="ARBA00022832"/>
    </source>
</evidence>
<dbReference type="Proteomes" id="UP000277498">
    <property type="component" value="Unassembled WGS sequence"/>
</dbReference>
<keyword evidence="15 19" id="KW-0092">Biotin</keyword>
<keyword evidence="6 19" id="KW-0444">Lipid biosynthesis</keyword>
<evidence type="ECO:0000256" key="1">
    <source>
        <dbReference type="ARBA" id="ARBA00003761"/>
    </source>
</evidence>
<comment type="pathway">
    <text evidence="2 19">Lipid metabolism; malonyl-CoA biosynthesis; malonyl-CoA from acetyl-CoA: step 1/1.</text>
</comment>
<evidence type="ECO:0000256" key="15">
    <source>
        <dbReference type="ARBA" id="ARBA00023267"/>
    </source>
</evidence>
<dbReference type="Gene3D" id="3.30.1490.20">
    <property type="entry name" value="ATP-grasp fold, A domain"/>
    <property type="match status" value="1"/>
</dbReference>
<keyword evidence="11 18" id="KW-0067">ATP-binding</keyword>
<comment type="function">
    <text evidence="1 19">This protein is a component of the acetyl coenzyme A carboxylase complex; first, biotin carboxylase catalyzes the carboxylation of the carrier protein and then the transcarboxylase transfers the carboxyl group to form malonyl-CoA.</text>
</comment>
<evidence type="ECO:0000256" key="13">
    <source>
        <dbReference type="ARBA" id="ARBA00023098"/>
    </source>
</evidence>
<evidence type="ECO:0000256" key="12">
    <source>
        <dbReference type="ARBA" id="ARBA00022842"/>
    </source>
</evidence>
<name>A0A3P5XB84_9RHOB</name>
<dbReference type="SUPFAM" id="SSF51246">
    <property type="entry name" value="Rudiment single hybrid motif"/>
    <property type="match status" value="1"/>
</dbReference>
<dbReference type="PROSITE" id="PS50979">
    <property type="entry name" value="BC"/>
    <property type="match status" value="1"/>
</dbReference>
<dbReference type="Gene3D" id="3.30.470.20">
    <property type="entry name" value="ATP-grasp fold, B domain"/>
    <property type="match status" value="1"/>
</dbReference>
<dbReference type="GO" id="GO:0005524">
    <property type="term" value="F:ATP binding"/>
    <property type="evidence" value="ECO:0007669"/>
    <property type="project" value="UniProtKB-UniRule"/>
</dbReference>
<evidence type="ECO:0000259" key="21">
    <source>
        <dbReference type="PROSITE" id="PS50979"/>
    </source>
</evidence>
<evidence type="ECO:0000256" key="9">
    <source>
        <dbReference type="ARBA" id="ARBA00022741"/>
    </source>
</evidence>
<dbReference type="GO" id="GO:0006633">
    <property type="term" value="P:fatty acid biosynthetic process"/>
    <property type="evidence" value="ECO:0007669"/>
    <property type="project" value="UniProtKB-KW"/>
</dbReference>
<dbReference type="Pfam" id="PF02786">
    <property type="entry name" value="CPSase_L_D2"/>
    <property type="match status" value="1"/>
</dbReference>
<evidence type="ECO:0000256" key="7">
    <source>
        <dbReference type="ARBA" id="ARBA00022598"/>
    </source>
</evidence>
<keyword evidence="23" id="KW-1185">Reference proteome</keyword>
<accession>A0A3P5XB84</accession>
<dbReference type="InterPro" id="IPR011054">
    <property type="entry name" value="Rudment_hybrid_motif"/>
</dbReference>
<dbReference type="GO" id="GO:0046872">
    <property type="term" value="F:metal ion binding"/>
    <property type="evidence" value="ECO:0007669"/>
    <property type="project" value="UniProtKB-KW"/>
</dbReference>
<dbReference type="SMART" id="SM00878">
    <property type="entry name" value="Biotin_carb_C"/>
    <property type="match status" value="1"/>
</dbReference>
<dbReference type="SUPFAM" id="SSF56059">
    <property type="entry name" value="Glutathione synthetase ATP-binding domain-like"/>
    <property type="match status" value="1"/>
</dbReference>
<feature type="domain" description="Biotin carboxylation" evidence="21">
    <location>
        <begin position="1"/>
        <end position="444"/>
    </location>
</feature>
<dbReference type="Pfam" id="PF00289">
    <property type="entry name" value="Biotin_carb_N"/>
    <property type="match status" value="1"/>
</dbReference>
<dbReference type="InterPro" id="IPR016185">
    <property type="entry name" value="PreATP-grasp_dom_sf"/>
</dbReference>
<dbReference type="OrthoDB" id="9763189at2"/>
<keyword evidence="7 19" id="KW-0436">Ligase</keyword>
<dbReference type="InterPro" id="IPR004549">
    <property type="entry name" value="Acetyl_CoA_COase_biotin_COase"/>
</dbReference>
<feature type="domain" description="ATP-grasp" evidence="20">
    <location>
        <begin position="120"/>
        <end position="316"/>
    </location>
</feature>
<dbReference type="RefSeq" id="WP_124087981.1">
    <property type="nucleotide sequence ID" value="NZ_UXAW01000090.1"/>
</dbReference>
<keyword evidence="8" id="KW-0479">Metal-binding</keyword>
<sequence length="452" mass="49380">MFEKLLIANRGEIALRVIRACREMGIKSVAVHSTADADAMHVRLADESVCIGPASSTDSYLNKAAIISACEISGAQAVHPGYGFLSENAAFAQALDDHGITFIGPNAQHIRIMGDKITAKETAKELGIPVVPGSDGGVPDLETALKVGTTIGYPVIIKATAGGGGRGMKVARNPEEMEISFRTARSEAKAAFGNDEVYIEKYLQKPRHIEIQVFGDGKGNAVHLGERDCSLQRRHQKVFEEAPGPVITPQLRAEIGDVCAKAVAKINYIGAGTIEFLYEDGKFYFIEMNTRLQVEHPVTEFIYGVDLVREQIRVAAGLPMSFRQDELEVSGHAIEVRINAEKLPNFTPSPGRVKTFHAPGGLGVRMDSALYGGYSIPPYYDSLIGKLIVHGRDRPEALSRLRRALSELVVDGIETTIPLFTALLNEPDIQTGDYNIHWLEKWLEAQFSRDGR</sequence>
<evidence type="ECO:0000256" key="4">
    <source>
        <dbReference type="ARBA" id="ARBA00013263"/>
    </source>
</evidence>
<dbReference type="PROSITE" id="PS50975">
    <property type="entry name" value="ATP_GRASP"/>
    <property type="match status" value="1"/>
</dbReference>
<evidence type="ECO:0000256" key="2">
    <source>
        <dbReference type="ARBA" id="ARBA00004956"/>
    </source>
</evidence>
<evidence type="ECO:0000256" key="17">
    <source>
        <dbReference type="ARBA" id="ARBA00048600"/>
    </source>
</evidence>
<keyword evidence="12" id="KW-0460">Magnesium</keyword>
<dbReference type="PANTHER" id="PTHR48095">
    <property type="entry name" value="PYRUVATE CARBOXYLASE SUBUNIT A"/>
    <property type="match status" value="1"/>
</dbReference>
<reference evidence="22 23" key="1">
    <citation type="submission" date="2018-11" db="EMBL/GenBank/DDBJ databases">
        <authorList>
            <person name="Criscuolo A."/>
        </authorList>
    </citation>
    <scope>NUCLEOTIDE SEQUENCE [LARGE SCALE GENOMIC DNA]</scope>
    <source>
        <strain evidence="22">ACIP111625</strain>
    </source>
</reference>
<protein>
    <recommendedName>
        <fullName evidence="5 19">Biotin carboxylase</fullName>
        <ecNumber evidence="4 19">6.3.4.14</ecNumber>
    </recommendedName>
    <alternativeName>
        <fullName evidence="16 19">Acetyl-coenzyme A carboxylase biotin carboxylase subunit A</fullName>
    </alternativeName>
</protein>
<evidence type="ECO:0000256" key="19">
    <source>
        <dbReference type="RuleBase" id="RU365063"/>
    </source>
</evidence>
<evidence type="ECO:0000313" key="22">
    <source>
        <dbReference type="EMBL" id="VDC32025.1"/>
    </source>
</evidence>
<dbReference type="PROSITE" id="PS00866">
    <property type="entry name" value="CPSASE_1"/>
    <property type="match status" value="1"/>
</dbReference>
<keyword evidence="13 19" id="KW-0443">Lipid metabolism</keyword>
<evidence type="ECO:0000256" key="18">
    <source>
        <dbReference type="PROSITE-ProRule" id="PRU00409"/>
    </source>
</evidence>
<evidence type="ECO:0000256" key="16">
    <source>
        <dbReference type="ARBA" id="ARBA00033786"/>
    </source>
</evidence>
<dbReference type="GO" id="GO:2001295">
    <property type="term" value="P:malonyl-CoA biosynthetic process"/>
    <property type="evidence" value="ECO:0007669"/>
    <property type="project" value="UniProtKB-UniPathway"/>
</dbReference>
<dbReference type="EC" id="6.3.4.14" evidence="4 19"/>
<evidence type="ECO:0000256" key="11">
    <source>
        <dbReference type="ARBA" id="ARBA00022840"/>
    </source>
</evidence>
<comment type="catalytic activity">
    <reaction evidence="17 19">
        <text>N(6)-biotinyl-L-lysyl-[protein] + hydrogencarbonate + ATP = N(6)-carboxybiotinyl-L-lysyl-[protein] + ADP + phosphate + H(+)</text>
        <dbReference type="Rhea" id="RHEA:13501"/>
        <dbReference type="Rhea" id="RHEA-COMP:10505"/>
        <dbReference type="Rhea" id="RHEA-COMP:10506"/>
        <dbReference type="ChEBI" id="CHEBI:15378"/>
        <dbReference type="ChEBI" id="CHEBI:17544"/>
        <dbReference type="ChEBI" id="CHEBI:30616"/>
        <dbReference type="ChEBI" id="CHEBI:43474"/>
        <dbReference type="ChEBI" id="CHEBI:83144"/>
        <dbReference type="ChEBI" id="CHEBI:83145"/>
        <dbReference type="ChEBI" id="CHEBI:456216"/>
        <dbReference type="EC" id="6.3.4.14"/>
    </reaction>
</comment>
<dbReference type="InterPro" id="IPR013815">
    <property type="entry name" value="ATP_grasp_subdomain_1"/>
</dbReference>
<evidence type="ECO:0000256" key="5">
    <source>
        <dbReference type="ARBA" id="ARBA00017242"/>
    </source>
</evidence>
<dbReference type="InterPro" id="IPR051602">
    <property type="entry name" value="ACC_Biotin_Carboxylase"/>
</dbReference>
<proteinExistence type="predicted"/>
<evidence type="ECO:0000313" key="23">
    <source>
        <dbReference type="Proteomes" id="UP000277498"/>
    </source>
</evidence>
<dbReference type="UniPathway" id="UPA00655">
    <property type="reaction ID" value="UER00711"/>
</dbReference>
<dbReference type="GO" id="GO:0004075">
    <property type="term" value="F:biotin carboxylase activity"/>
    <property type="evidence" value="ECO:0007669"/>
    <property type="project" value="UniProtKB-EC"/>
</dbReference>
<dbReference type="PROSITE" id="PS00867">
    <property type="entry name" value="CPSASE_2"/>
    <property type="match status" value="1"/>
</dbReference>
<keyword evidence="10 19" id="KW-0276">Fatty acid metabolism</keyword>
<evidence type="ECO:0000256" key="14">
    <source>
        <dbReference type="ARBA" id="ARBA00023160"/>
    </source>
</evidence>
<dbReference type="InterPro" id="IPR011761">
    <property type="entry name" value="ATP-grasp"/>
</dbReference>
<comment type="subunit">
    <text evidence="3 19">Acetyl-CoA carboxylase is a heterohexamer of biotin carboxyl carrier protein, biotin carboxylase and the two subunits of carboxyl transferase in a 2:2 complex.</text>
</comment>
<dbReference type="NCBIfam" id="TIGR00514">
    <property type="entry name" value="accC"/>
    <property type="match status" value="1"/>
</dbReference>
<dbReference type="Gene3D" id="3.40.50.20">
    <property type="match status" value="1"/>
</dbReference>
<dbReference type="Pfam" id="PF02785">
    <property type="entry name" value="Biotin_carb_C"/>
    <property type="match status" value="1"/>
</dbReference>
<dbReference type="SUPFAM" id="SSF52440">
    <property type="entry name" value="PreATP-grasp domain"/>
    <property type="match status" value="1"/>
</dbReference>
<dbReference type="FunFam" id="3.30.1490.20:FF:000018">
    <property type="entry name" value="Biotin carboxylase"/>
    <property type="match status" value="1"/>
</dbReference>
<dbReference type="InterPro" id="IPR005481">
    <property type="entry name" value="BC-like_N"/>
</dbReference>
<evidence type="ECO:0000256" key="3">
    <source>
        <dbReference type="ARBA" id="ARBA00011750"/>
    </source>
</evidence>
<dbReference type="PANTHER" id="PTHR48095:SF2">
    <property type="entry name" value="BIOTIN CARBOXYLASE, CHLOROPLASTIC"/>
    <property type="match status" value="1"/>
</dbReference>
<keyword evidence="14 19" id="KW-0275">Fatty acid biosynthesis</keyword>
<dbReference type="InterPro" id="IPR005482">
    <property type="entry name" value="Biotin_COase_C"/>
</dbReference>
<dbReference type="AlphaFoldDB" id="A0A3P5XB84"/>
<gene>
    <name evidence="22" type="primary">accC</name>
    <name evidence="22" type="ORF">XINFAN_03278</name>
</gene>